<accession>A0A7T5RJA7</accession>
<dbReference type="Gene3D" id="1.20.1740.10">
    <property type="entry name" value="Amino acid/polyamine transporter I"/>
    <property type="match status" value="1"/>
</dbReference>
<sequence>MATNDKKRQIPITLSRTLGVWEVTLLGVGALLGGGIFTLLGHAAGLAGGGLIFAMMLGAAISFLNLNSYVSLATTFPEAGGGYLWVKEGLGDLQGFMSGWISWMAHSVACSLYAVSFGIFAAEFAFSLLGVPMFGISLFTWRLLFTTAVVVFFGLVNYRGVALTGKAGGYISLTLIAILLFYIFFGVKRMTGLPDLLNINFLPLLPFGLVGVLQAASLFYIAFEGSEIQAQTGEEAKDPARTLKISLFSSWAIISVLYLLIAFVIVGATSNLGEPSWKVLMGHSDRAIIESAKQFMPVGYILMVLGGLLANIAALNATIYSSSRVLFAMARDKFVWPKLADMHELNLTPYRAVLLSVAAIIFVAVFLPLKDIAGAADILFILLFSQLNLAYIELRRKKPEARWYYVVPFGPVLPLTAVVLYFVLGVSLFHVSPIAIYFTAIWFLLGLVNYFAFTKTQEREDLEREVMYEHTTRFREKLGYRIILPVANEEHWNMFSQIALAVAREEQGELLVLRIHEVPPTLPLAAGFNTDHERRVLDKIEKSSIEKKTNIDTRLLAARSVPETILETVAVENGDLLIMGWDGYVDTKGFIFGRKVDTVLHRAKSDLLVVKLQDPEHIKRILVPVPLDENPNLRFAGKVATALANWFDGEVTVVMIIPDYTSNISYARYHVLLEDRIRELKFKTTKEIKLKLIRSNHIASAIIKEANHHDVVLLPAARGRITKVIGMGSIPEQIAKHCRKTIIMAKGHRGIIQPFFDYVKSRF</sequence>
<keyword evidence="4 5" id="KW-0472">Membrane</keyword>
<dbReference type="InterPro" id="IPR004841">
    <property type="entry name" value="AA-permease/SLC12A_dom"/>
</dbReference>
<feature type="transmembrane region" description="Helical" evidence="5">
    <location>
        <begin position="134"/>
        <end position="155"/>
    </location>
</feature>
<dbReference type="Gene3D" id="3.40.50.12370">
    <property type="match status" value="1"/>
</dbReference>
<feature type="domain" description="UspA" evidence="7">
    <location>
        <begin position="497"/>
        <end position="611"/>
    </location>
</feature>
<feature type="transmembrane region" description="Helical" evidence="5">
    <location>
        <begin position="20"/>
        <end position="40"/>
    </location>
</feature>
<feature type="transmembrane region" description="Helical" evidence="5">
    <location>
        <begin position="348"/>
        <end position="366"/>
    </location>
</feature>
<dbReference type="PANTHER" id="PTHR42770:SF11">
    <property type="entry name" value="INNER MEMBRANE TRANSPORT PROTEIN YBAT"/>
    <property type="match status" value="1"/>
</dbReference>
<evidence type="ECO:0000259" key="7">
    <source>
        <dbReference type="Pfam" id="PF00582"/>
    </source>
</evidence>
<organism evidence="8 9">
    <name type="scientific">Candidatus Sungiibacteriota bacterium</name>
    <dbReference type="NCBI Taxonomy" id="2750080"/>
    <lineage>
        <taxon>Bacteria</taxon>
        <taxon>Candidatus Sungiibacteriota</taxon>
    </lineage>
</organism>
<feature type="transmembrane region" description="Helical" evidence="5">
    <location>
        <begin position="46"/>
        <end position="66"/>
    </location>
</feature>
<feature type="transmembrane region" description="Helical" evidence="5">
    <location>
        <begin position="243"/>
        <end position="268"/>
    </location>
</feature>
<feature type="transmembrane region" description="Helical" evidence="5">
    <location>
        <begin position="372"/>
        <end position="391"/>
    </location>
</feature>
<evidence type="ECO:0000256" key="2">
    <source>
        <dbReference type="ARBA" id="ARBA00022692"/>
    </source>
</evidence>
<dbReference type="InterPro" id="IPR006016">
    <property type="entry name" value="UspA"/>
</dbReference>
<protein>
    <submittedName>
        <fullName evidence="8">Amino acid permease</fullName>
    </submittedName>
</protein>
<evidence type="ECO:0000256" key="5">
    <source>
        <dbReference type="SAM" id="Phobius"/>
    </source>
</evidence>
<evidence type="ECO:0000259" key="6">
    <source>
        <dbReference type="Pfam" id="PF00324"/>
    </source>
</evidence>
<dbReference type="InterPro" id="IPR050367">
    <property type="entry name" value="APC_superfamily"/>
</dbReference>
<feature type="domain" description="Amino acid permease/ SLC12A" evidence="6">
    <location>
        <begin position="23"/>
        <end position="460"/>
    </location>
</feature>
<dbReference type="SUPFAM" id="SSF52402">
    <property type="entry name" value="Adenine nucleotide alpha hydrolases-like"/>
    <property type="match status" value="2"/>
</dbReference>
<evidence type="ECO:0000313" key="9">
    <source>
        <dbReference type="Proteomes" id="UP000595618"/>
    </source>
</evidence>
<evidence type="ECO:0000256" key="3">
    <source>
        <dbReference type="ARBA" id="ARBA00022989"/>
    </source>
</evidence>
<dbReference type="PANTHER" id="PTHR42770">
    <property type="entry name" value="AMINO ACID TRANSPORTER-RELATED"/>
    <property type="match status" value="1"/>
</dbReference>
<dbReference type="AlphaFoldDB" id="A0A7T5RJA7"/>
<name>A0A7T5RJA7_9BACT</name>
<comment type="subcellular location">
    <subcellularLocation>
        <location evidence="1">Membrane</location>
        <topology evidence="1">Multi-pass membrane protein</topology>
    </subcellularLocation>
</comment>
<dbReference type="Proteomes" id="UP000595618">
    <property type="component" value="Chromosome"/>
</dbReference>
<dbReference type="Pfam" id="PF00324">
    <property type="entry name" value="AA_permease"/>
    <property type="match status" value="1"/>
</dbReference>
<dbReference type="CDD" id="cd00293">
    <property type="entry name" value="USP-like"/>
    <property type="match status" value="1"/>
</dbReference>
<feature type="transmembrane region" description="Helical" evidence="5">
    <location>
        <begin position="300"/>
        <end position="327"/>
    </location>
</feature>
<gene>
    <name evidence="8" type="ORF">HYW89_04380</name>
</gene>
<feature type="transmembrane region" description="Helical" evidence="5">
    <location>
        <begin position="205"/>
        <end position="223"/>
    </location>
</feature>
<reference evidence="8 9" key="1">
    <citation type="submission" date="2020-07" db="EMBL/GenBank/DDBJ databases">
        <title>Huge and variable diversity of episymbiotic CPR bacteria and DPANN archaea in groundwater ecosystems.</title>
        <authorList>
            <person name="He C.Y."/>
            <person name="Keren R."/>
            <person name="Whittaker M."/>
            <person name="Farag I.F."/>
            <person name="Doudna J."/>
            <person name="Cate J.H.D."/>
            <person name="Banfield J.F."/>
        </authorList>
    </citation>
    <scope>NUCLEOTIDE SEQUENCE [LARGE SCALE GENOMIC DNA]</scope>
    <source>
        <strain evidence="8">NC_groundwater_541_Ag_S-0.1um_46_50</strain>
    </source>
</reference>
<feature type="transmembrane region" description="Helical" evidence="5">
    <location>
        <begin position="167"/>
        <end position="185"/>
    </location>
</feature>
<evidence type="ECO:0000313" key="8">
    <source>
        <dbReference type="EMBL" id="QQG45206.1"/>
    </source>
</evidence>
<dbReference type="Pfam" id="PF00582">
    <property type="entry name" value="Usp"/>
    <property type="match status" value="1"/>
</dbReference>
<keyword evidence="3 5" id="KW-1133">Transmembrane helix</keyword>
<dbReference type="EMBL" id="CP066690">
    <property type="protein sequence ID" value="QQG45206.1"/>
    <property type="molecule type" value="Genomic_DNA"/>
</dbReference>
<evidence type="ECO:0000256" key="4">
    <source>
        <dbReference type="ARBA" id="ARBA00023136"/>
    </source>
</evidence>
<feature type="transmembrane region" description="Helical" evidence="5">
    <location>
        <begin position="434"/>
        <end position="453"/>
    </location>
</feature>
<evidence type="ECO:0000256" key="1">
    <source>
        <dbReference type="ARBA" id="ARBA00004141"/>
    </source>
</evidence>
<dbReference type="GO" id="GO:0055085">
    <property type="term" value="P:transmembrane transport"/>
    <property type="evidence" value="ECO:0007669"/>
    <property type="project" value="InterPro"/>
</dbReference>
<dbReference type="GO" id="GO:0016020">
    <property type="term" value="C:membrane"/>
    <property type="evidence" value="ECO:0007669"/>
    <property type="project" value="UniProtKB-SubCell"/>
</dbReference>
<proteinExistence type="predicted"/>
<keyword evidence="2 5" id="KW-0812">Transmembrane</keyword>
<feature type="transmembrane region" description="Helical" evidence="5">
    <location>
        <begin position="403"/>
        <end position="428"/>
    </location>
</feature>